<evidence type="ECO:0000256" key="8">
    <source>
        <dbReference type="ARBA" id="ARBA00022827"/>
    </source>
</evidence>
<dbReference type="InterPro" id="IPR023753">
    <property type="entry name" value="FAD/NAD-binding_dom"/>
</dbReference>
<evidence type="ECO:0000256" key="13">
    <source>
        <dbReference type="PIRSR" id="PIRSR000350-3"/>
    </source>
</evidence>
<dbReference type="InterPro" id="IPR036188">
    <property type="entry name" value="FAD/NAD-bd_sf"/>
</dbReference>
<dbReference type="STRING" id="1891926.Fuma_04682"/>
<feature type="binding site" evidence="13">
    <location>
        <begin position="185"/>
        <end position="192"/>
    </location>
    <ligand>
        <name>NAD(+)</name>
        <dbReference type="ChEBI" id="CHEBI:57540"/>
    </ligand>
</feature>
<dbReference type="Proteomes" id="UP000187735">
    <property type="component" value="Chromosome"/>
</dbReference>
<evidence type="ECO:0000259" key="15">
    <source>
        <dbReference type="Pfam" id="PF07992"/>
    </source>
</evidence>
<keyword evidence="8 13" id="KW-0274">FAD</keyword>
<dbReference type="PIRSF" id="PIRSF000350">
    <property type="entry name" value="Mercury_reductase_MerA"/>
    <property type="match status" value="1"/>
</dbReference>
<evidence type="ECO:0000256" key="5">
    <source>
        <dbReference type="ARBA" id="ARBA00016603"/>
    </source>
</evidence>
<dbReference type="FunFam" id="3.30.390.30:FF:000001">
    <property type="entry name" value="Dihydrolipoyl dehydrogenase"/>
    <property type="match status" value="1"/>
</dbReference>
<proteinExistence type="inferred from homology"/>
<protein>
    <recommendedName>
        <fullName evidence="5">Soluble pyridine nucleotide transhydrogenase</fullName>
        <ecNumber evidence="4">1.6.1.1</ecNumber>
    </recommendedName>
    <alternativeName>
        <fullName evidence="12">NAD(P)(+) transhydrogenase [B-specific]</fullName>
    </alternativeName>
</protein>
<dbReference type="EMBL" id="CP017641">
    <property type="protein sequence ID" value="APZ95030.1"/>
    <property type="molecule type" value="Genomic_DNA"/>
</dbReference>
<comment type="cofactor">
    <cofactor evidence="13">
        <name>FAD</name>
        <dbReference type="ChEBI" id="CHEBI:57692"/>
    </cofactor>
    <text evidence="13">Binds 1 FAD per subunit.</text>
</comment>
<dbReference type="InterPro" id="IPR050151">
    <property type="entry name" value="Class-I_Pyr_Nuc-Dis_Oxidored"/>
</dbReference>
<evidence type="ECO:0000256" key="7">
    <source>
        <dbReference type="ARBA" id="ARBA00022630"/>
    </source>
</evidence>
<reference evidence="16 17" key="1">
    <citation type="journal article" date="2016" name="Front. Microbiol.">
        <title>Fuerstia marisgermanicae gen. nov., sp. nov., an Unusual Member of the Phylum Planctomycetes from the German Wadden Sea.</title>
        <authorList>
            <person name="Kohn T."/>
            <person name="Heuer A."/>
            <person name="Jogler M."/>
            <person name="Vollmers J."/>
            <person name="Boedeker C."/>
            <person name="Bunk B."/>
            <person name="Rast P."/>
            <person name="Borchert D."/>
            <person name="Glockner I."/>
            <person name="Freese H.M."/>
            <person name="Klenk H.P."/>
            <person name="Overmann J."/>
            <person name="Kaster A.K."/>
            <person name="Rohde M."/>
            <person name="Wiegand S."/>
            <person name="Jogler C."/>
        </authorList>
    </citation>
    <scope>NUCLEOTIDE SEQUENCE [LARGE SCALE GENOMIC DNA]</scope>
    <source>
        <strain evidence="16 17">NH11</strain>
    </source>
</reference>
<evidence type="ECO:0000259" key="14">
    <source>
        <dbReference type="Pfam" id="PF02852"/>
    </source>
</evidence>
<keyword evidence="17" id="KW-1185">Reference proteome</keyword>
<dbReference type="PANTHER" id="PTHR22912">
    <property type="entry name" value="DISULFIDE OXIDOREDUCTASE"/>
    <property type="match status" value="1"/>
</dbReference>
<evidence type="ECO:0000256" key="4">
    <source>
        <dbReference type="ARBA" id="ARBA00012772"/>
    </source>
</evidence>
<name>A0A1P8WLU7_9PLAN</name>
<keyword evidence="6" id="KW-0963">Cytoplasm</keyword>
<evidence type="ECO:0000256" key="10">
    <source>
        <dbReference type="ARBA" id="ARBA00023002"/>
    </source>
</evidence>
<evidence type="ECO:0000256" key="2">
    <source>
        <dbReference type="ARBA" id="ARBA00004496"/>
    </source>
</evidence>
<dbReference type="GO" id="GO:0050660">
    <property type="term" value="F:flavin adenine dinucleotide binding"/>
    <property type="evidence" value="ECO:0007669"/>
    <property type="project" value="TreeGrafter"/>
</dbReference>
<evidence type="ECO:0000256" key="6">
    <source>
        <dbReference type="ARBA" id="ARBA00022490"/>
    </source>
</evidence>
<dbReference type="PRINTS" id="PR00368">
    <property type="entry name" value="FADPNR"/>
</dbReference>
<dbReference type="RefSeq" id="WP_077026249.1">
    <property type="nucleotide sequence ID" value="NZ_CP017641.1"/>
</dbReference>
<dbReference type="AlphaFoldDB" id="A0A1P8WLU7"/>
<dbReference type="NCBIfam" id="NF003585">
    <property type="entry name" value="PRK05249.1"/>
    <property type="match status" value="1"/>
</dbReference>
<dbReference type="GO" id="GO:0006103">
    <property type="term" value="P:2-oxoglutarate metabolic process"/>
    <property type="evidence" value="ECO:0007669"/>
    <property type="project" value="TreeGrafter"/>
</dbReference>
<dbReference type="Gene3D" id="3.50.50.60">
    <property type="entry name" value="FAD/NAD(P)-binding domain"/>
    <property type="match status" value="2"/>
</dbReference>
<evidence type="ECO:0000256" key="1">
    <source>
        <dbReference type="ARBA" id="ARBA00002842"/>
    </source>
</evidence>
<keyword evidence="10 16" id="KW-0560">Oxidoreductase</keyword>
<dbReference type="OrthoDB" id="230580at2"/>
<comment type="function">
    <text evidence="1">Conversion of NADPH, generated by peripheral catabolic pathways, to NADH, which can enter the respiratory chain for energy generation.</text>
</comment>
<dbReference type="Pfam" id="PF02852">
    <property type="entry name" value="Pyr_redox_dim"/>
    <property type="match status" value="1"/>
</dbReference>
<feature type="binding site" evidence="13">
    <location>
        <position position="55"/>
    </location>
    <ligand>
        <name>FAD</name>
        <dbReference type="ChEBI" id="CHEBI:57692"/>
    </ligand>
</feature>
<keyword evidence="13" id="KW-0547">Nucleotide-binding</keyword>
<feature type="binding site" evidence="13">
    <location>
        <position position="273"/>
    </location>
    <ligand>
        <name>NAD(+)</name>
        <dbReference type="ChEBI" id="CHEBI:57540"/>
    </ligand>
</feature>
<keyword evidence="7" id="KW-0285">Flavoprotein</keyword>
<feature type="binding site" evidence="13">
    <location>
        <begin position="148"/>
        <end position="150"/>
    </location>
    <ligand>
        <name>FAD</name>
        <dbReference type="ChEBI" id="CHEBI:57692"/>
    </ligand>
</feature>
<feature type="domain" description="FAD/NAD(P)-binding" evidence="15">
    <location>
        <begin position="8"/>
        <end position="329"/>
    </location>
</feature>
<gene>
    <name evidence="16" type="primary">sthA_2</name>
    <name evidence="16" type="ORF">Fuma_04682</name>
</gene>
<dbReference type="PANTHER" id="PTHR22912:SF93">
    <property type="entry name" value="SOLUBLE PYRIDINE NUCLEOTIDE TRANSHYDROGENASE"/>
    <property type="match status" value="1"/>
</dbReference>
<accession>A0A1P8WLU7</accession>
<evidence type="ECO:0000256" key="3">
    <source>
        <dbReference type="ARBA" id="ARBA00007532"/>
    </source>
</evidence>
<dbReference type="SUPFAM" id="SSF51905">
    <property type="entry name" value="FAD/NAD(P)-binding domain"/>
    <property type="match status" value="1"/>
</dbReference>
<dbReference type="InterPro" id="IPR001100">
    <property type="entry name" value="Pyr_nuc-diS_OxRdtase"/>
</dbReference>
<evidence type="ECO:0000256" key="9">
    <source>
        <dbReference type="ARBA" id="ARBA00022857"/>
    </source>
</evidence>
<comment type="subcellular location">
    <subcellularLocation>
        <location evidence="2">Cytoplasm</location>
    </subcellularLocation>
</comment>
<comment type="similarity">
    <text evidence="3">Belongs to the class-I pyridine nucleotide-disulfide oxidoreductase family.</text>
</comment>
<feature type="binding site" evidence="13">
    <location>
        <position position="314"/>
    </location>
    <ligand>
        <name>FAD</name>
        <dbReference type="ChEBI" id="CHEBI:57692"/>
    </ligand>
</feature>
<keyword evidence="9" id="KW-0521">NADP</keyword>
<dbReference type="KEGG" id="fmr:Fuma_04682"/>
<dbReference type="EC" id="1.6.1.1" evidence="4"/>
<evidence type="ECO:0000313" key="16">
    <source>
        <dbReference type="EMBL" id="APZ95030.1"/>
    </source>
</evidence>
<evidence type="ECO:0000313" key="17">
    <source>
        <dbReference type="Proteomes" id="UP000187735"/>
    </source>
</evidence>
<organism evidence="16 17">
    <name type="scientific">Fuerstiella marisgermanici</name>
    <dbReference type="NCBI Taxonomy" id="1891926"/>
    <lineage>
        <taxon>Bacteria</taxon>
        <taxon>Pseudomonadati</taxon>
        <taxon>Planctomycetota</taxon>
        <taxon>Planctomycetia</taxon>
        <taxon>Planctomycetales</taxon>
        <taxon>Planctomycetaceae</taxon>
        <taxon>Fuerstiella</taxon>
    </lineage>
</organism>
<keyword evidence="11 13" id="KW-0520">NAD</keyword>
<dbReference type="GO" id="GO:0004148">
    <property type="term" value="F:dihydrolipoyl dehydrogenase (NADH) activity"/>
    <property type="evidence" value="ECO:0007669"/>
    <property type="project" value="TreeGrafter"/>
</dbReference>
<dbReference type="InterPro" id="IPR004099">
    <property type="entry name" value="Pyr_nucl-diS_OxRdtase_dimer"/>
</dbReference>
<dbReference type="Pfam" id="PF07992">
    <property type="entry name" value="Pyr_redox_2"/>
    <property type="match status" value="1"/>
</dbReference>
<evidence type="ECO:0000256" key="12">
    <source>
        <dbReference type="ARBA" id="ARBA00031183"/>
    </source>
</evidence>
<dbReference type="GO" id="GO:0005829">
    <property type="term" value="C:cytosol"/>
    <property type="evidence" value="ECO:0007669"/>
    <property type="project" value="TreeGrafter"/>
</dbReference>
<evidence type="ECO:0000256" key="11">
    <source>
        <dbReference type="ARBA" id="ARBA00023027"/>
    </source>
</evidence>
<feature type="domain" description="Pyridine nucleotide-disulphide oxidoreductase dimerisation" evidence="14">
    <location>
        <begin position="348"/>
        <end position="456"/>
    </location>
</feature>
<dbReference type="GO" id="GO:0003957">
    <property type="term" value="F:NAD(P)+ transhydrogenase (Si-specific) activity"/>
    <property type="evidence" value="ECO:0007669"/>
    <property type="project" value="UniProtKB-EC"/>
</dbReference>
<dbReference type="PRINTS" id="PR00411">
    <property type="entry name" value="PNDRDTASEI"/>
</dbReference>
<dbReference type="SUPFAM" id="SSF55424">
    <property type="entry name" value="FAD/NAD-linked reductases, dimerisation (C-terminal) domain"/>
    <property type="match status" value="1"/>
</dbReference>
<sequence>MIAANDHYDVVVIGSGPAGQNAAIEAANHGARVLIVEREKQVGGACVQYGTIPSKTLRETALTLTAFRRRSGGVYEISHDSQLSISSLMTRLDEVVQAHQNATQQCLEMANVERAQGRASFVSTHEIAIKGVTGETRTVTTQYAVIATGSRPRNPSNVDVDHENILDSDSVLSMTYLPRSIVVLGGGVIACEYAATFASLGVKVTMVDKWPSPLGFLDSDLVEVFVDHFRSNGGEFRGNCDVSSIDWDGISSARVFCNDGEVLTADKALVAQGRVANVESLNIEKAGLKSTVRGLLAVNGHCQTDVPHIYAVGDTIGPPALASASMEQGRRAMCHAFSGSSEASSTLIPSGIYTIPEMATVGLTEKEVIAEHGGAMVGKVDFSRLARAHIMASSSGILKLVADPQGQRLLGVQIAGDGATELVHLGQMALLNNMTVDTFATTVFNFPTMAEGYRLAALDIIYRRDKHKEATTVDRQTELQLS</sequence>
<dbReference type="Gene3D" id="3.30.390.30">
    <property type="match status" value="1"/>
</dbReference>
<dbReference type="InterPro" id="IPR016156">
    <property type="entry name" value="FAD/NAD-linked_Rdtase_dimer_sf"/>
</dbReference>